<gene>
    <name evidence="1" type="ORF">BDZ94DRAFT_1128102</name>
</gene>
<name>A0A9P5YIC7_9AGAR</name>
<dbReference type="AlphaFoldDB" id="A0A9P5YIC7"/>
<sequence>FGDYYRGCGHFIKAYYSGEKVDCNSPNCVHSVAHTHRAPNCPCSRATQDIKRIMSMFHQPCDPCRSAEFDRI</sequence>
<accession>A0A9P5YIC7</accession>
<dbReference type="EMBL" id="MU150234">
    <property type="protein sequence ID" value="KAF9468140.1"/>
    <property type="molecule type" value="Genomic_DNA"/>
</dbReference>
<dbReference type="Proteomes" id="UP000807353">
    <property type="component" value="Unassembled WGS sequence"/>
</dbReference>
<feature type="non-terminal residue" evidence="1">
    <location>
        <position position="72"/>
    </location>
</feature>
<reference evidence="1" key="1">
    <citation type="submission" date="2020-11" db="EMBL/GenBank/DDBJ databases">
        <authorList>
            <consortium name="DOE Joint Genome Institute"/>
            <person name="Ahrendt S."/>
            <person name="Riley R."/>
            <person name="Andreopoulos W."/>
            <person name="Labutti K."/>
            <person name="Pangilinan J."/>
            <person name="Ruiz-Duenas F.J."/>
            <person name="Barrasa J.M."/>
            <person name="Sanchez-Garcia M."/>
            <person name="Camarero S."/>
            <person name="Miyauchi S."/>
            <person name="Serrano A."/>
            <person name="Linde D."/>
            <person name="Babiker R."/>
            <person name="Drula E."/>
            <person name="Ayuso-Fernandez I."/>
            <person name="Pacheco R."/>
            <person name="Padilla G."/>
            <person name="Ferreira P."/>
            <person name="Barriuso J."/>
            <person name="Kellner H."/>
            <person name="Castanera R."/>
            <person name="Alfaro M."/>
            <person name="Ramirez L."/>
            <person name="Pisabarro A.G."/>
            <person name="Kuo A."/>
            <person name="Tritt A."/>
            <person name="Lipzen A."/>
            <person name="He G."/>
            <person name="Yan M."/>
            <person name="Ng V."/>
            <person name="Cullen D."/>
            <person name="Martin F."/>
            <person name="Rosso M.-N."/>
            <person name="Henrissat B."/>
            <person name="Hibbett D."/>
            <person name="Martinez A.T."/>
            <person name="Grigoriev I.V."/>
        </authorList>
    </citation>
    <scope>NUCLEOTIDE SEQUENCE</scope>
    <source>
        <strain evidence="1">CBS 247.69</strain>
    </source>
</reference>
<evidence type="ECO:0000313" key="2">
    <source>
        <dbReference type="Proteomes" id="UP000807353"/>
    </source>
</evidence>
<comment type="caution">
    <text evidence="1">The sequence shown here is derived from an EMBL/GenBank/DDBJ whole genome shotgun (WGS) entry which is preliminary data.</text>
</comment>
<evidence type="ECO:0000313" key="1">
    <source>
        <dbReference type="EMBL" id="KAF9468140.1"/>
    </source>
</evidence>
<feature type="non-terminal residue" evidence="1">
    <location>
        <position position="1"/>
    </location>
</feature>
<organism evidence="1 2">
    <name type="scientific">Collybia nuda</name>
    <dbReference type="NCBI Taxonomy" id="64659"/>
    <lineage>
        <taxon>Eukaryota</taxon>
        <taxon>Fungi</taxon>
        <taxon>Dikarya</taxon>
        <taxon>Basidiomycota</taxon>
        <taxon>Agaricomycotina</taxon>
        <taxon>Agaricomycetes</taxon>
        <taxon>Agaricomycetidae</taxon>
        <taxon>Agaricales</taxon>
        <taxon>Tricholomatineae</taxon>
        <taxon>Clitocybaceae</taxon>
        <taxon>Collybia</taxon>
    </lineage>
</organism>
<protein>
    <submittedName>
        <fullName evidence="1">Uncharacterized protein</fullName>
    </submittedName>
</protein>
<keyword evidence="2" id="KW-1185">Reference proteome</keyword>
<dbReference type="OrthoDB" id="3197992at2759"/>
<proteinExistence type="predicted"/>